<feature type="chain" id="PRO_5046635664" evidence="7">
    <location>
        <begin position="25"/>
        <end position="386"/>
    </location>
</feature>
<dbReference type="PRINTS" id="PR00723">
    <property type="entry name" value="SUBTILISIN"/>
</dbReference>
<dbReference type="InterPro" id="IPR036852">
    <property type="entry name" value="Peptidase_S8/S53_dom_sf"/>
</dbReference>
<keyword evidence="4" id="KW-0720">Serine protease</keyword>
<comment type="caution">
    <text evidence="9">The sequence shown here is derived from an EMBL/GenBank/DDBJ whole genome shotgun (WGS) entry which is preliminary data.</text>
</comment>
<evidence type="ECO:0000256" key="5">
    <source>
        <dbReference type="PROSITE-ProRule" id="PRU01240"/>
    </source>
</evidence>
<proteinExistence type="inferred from homology"/>
<evidence type="ECO:0000256" key="1">
    <source>
        <dbReference type="ARBA" id="ARBA00011073"/>
    </source>
</evidence>
<gene>
    <name evidence="9" type="ORF">ACFP2T_20570</name>
</gene>
<reference evidence="10" key="1">
    <citation type="journal article" date="2019" name="Int. J. Syst. Evol. Microbiol.">
        <title>The Global Catalogue of Microorganisms (GCM) 10K type strain sequencing project: providing services to taxonomists for standard genome sequencing and annotation.</title>
        <authorList>
            <consortium name="The Broad Institute Genomics Platform"/>
            <consortium name="The Broad Institute Genome Sequencing Center for Infectious Disease"/>
            <person name="Wu L."/>
            <person name="Ma J."/>
        </authorList>
    </citation>
    <scope>NUCLEOTIDE SEQUENCE [LARGE SCALE GENOMIC DNA]</scope>
    <source>
        <strain evidence="10">ZS-35-S2</strain>
    </source>
</reference>
<keyword evidence="10" id="KW-1185">Reference proteome</keyword>
<keyword evidence="7" id="KW-0732">Signal</keyword>
<comment type="caution">
    <text evidence="5">Lacks conserved residue(s) required for the propagation of feature annotation.</text>
</comment>
<accession>A0ABW1K9S4</accession>
<dbReference type="Proteomes" id="UP001596203">
    <property type="component" value="Unassembled WGS sequence"/>
</dbReference>
<keyword evidence="6" id="KW-0812">Transmembrane</keyword>
<dbReference type="PANTHER" id="PTHR43806">
    <property type="entry name" value="PEPTIDASE S8"/>
    <property type="match status" value="1"/>
</dbReference>
<dbReference type="Pfam" id="PF00082">
    <property type="entry name" value="Peptidase_S8"/>
    <property type="match status" value="1"/>
</dbReference>
<feature type="signal peptide" evidence="7">
    <location>
        <begin position="1"/>
        <end position="24"/>
    </location>
</feature>
<dbReference type="InterPro" id="IPR050131">
    <property type="entry name" value="Peptidase_S8_subtilisin-like"/>
</dbReference>
<dbReference type="Gene3D" id="3.40.50.200">
    <property type="entry name" value="Peptidase S8/S53 domain"/>
    <property type="match status" value="1"/>
</dbReference>
<dbReference type="InterPro" id="IPR000209">
    <property type="entry name" value="Peptidase_S8/S53_dom"/>
</dbReference>
<evidence type="ECO:0000313" key="10">
    <source>
        <dbReference type="Proteomes" id="UP001596203"/>
    </source>
</evidence>
<feature type="transmembrane region" description="Helical" evidence="6">
    <location>
        <begin position="357"/>
        <end position="376"/>
    </location>
</feature>
<name>A0ABW1K9S4_9ACTN</name>
<evidence type="ECO:0000313" key="9">
    <source>
        <dbReference type="EMBL" id="MFC6018591.1"/>
    </source>
</evidence>
<keyword evidence="6" id="KW-0472">Membrane</keyword>
<evidence type="ECO:0000256" key="4">
    <source>
        <dbReference type="ARBA" id="ARBA00022825"/>
    </source>
</evidence>
<dbReference type="InterPro" id="IPR015500">
    <property type="entry name" value="Peptidase_S8_subtilisin-rel"/>
</dbReference>
<evidence type="ECO:0000259" key="8">
    <source>
        <dbReference type="Pfam" id="PF00082"/>
    </source>
</evidence>
<dbReference type="PANTHER" id="PTHR43806:SF11">
    <property type="entry name" value="CEREVISIN-RELATED"/>
    <property type="match status" value="1"/>
</dbReference>
<protein>
    <submittedName>
        <fullName evidence="9">S8 family serine peptidase</fullName>
    </submittedName>
</protein>
<comment type="similarity">
    <text evidence="1 5">Belongs to the peptidase S8 family.</text>
</comment>
<dbReference type="PROSITE" id="PS51892">
    <property type="entry name" value="SUBTILASE"/>
    <property type="match status" value="1"/>
</dbReference>
<evidence type="ECO:0000256" key="6">
    <source>
        <dbReference type="SAM" id="Phobius"/>
    </source>
</evidence>
<dbReference type="SUPFAM" id="SSF52743">
    <property type="entry name" value="Subtilisin-like"/>
    <property type="match status" value="1"/>
</dbReference>
<organism evidence="9 10">
    <name type="scientific">Plantactinospora solaniradicis</name>
    <dbReference type="NCBI Taxonomy" id="1723736"/>
    <lineage>
        <taxon>Bacteria</taxon>
        <taxon>Bacillati</taxon>
        <taxon>Actinomycetota</taxon>
        <taxon>Actinomycetes</taxon>
        <taxon>Micromonosporales</taxon>
        <taxon>Micromonosporaceae</taxon>
        <taxon>Plantactinospora</taxon>
    </lineage>
</organism>
<keyword evidence="2" id="KW-0645">Protease</keyword>
<dbReference type="EMBL" id="JBHSPR010000017">
    <property type="protein sequence ID" value="MFC6018591.1"/>
    <property type="molecule type" value="Genomic_DNA"/>
</dbReference>
<evidence type="ECO:0000256" key="2">
    <source>
        <dbReference type="ARBA" id="ARBA00022670"/>
    </source>
</evidence>
<dbReference type="RefSeq" id="WP_377424229.1">
    <property type="nucleotide sequence ID" value="NZ_JBHSPR010000017.1"/>
</dbReference>
<keyword evidence="6" id="KW-1133">Transmembrane helix</keyword>
<keyword evidence="3" id="KW-0378">Hydrolase</keyword>
<evidence type="ECO:0000256" key="3">
    <source>
        <dbReference type="ARBA" id="ARBA00022801"/>
    </source>
</evidence>
<sequence length="386" mass="38857">MSSHRRRIALAVALGMLSPVYAPAVPAGAAAQCATPAGVYRDAAGWAQRITDSSPIWPLTDGTGQLLAVLGTGVDADNGQFRRGQVVTGSDTTDCDGRGTFAAGIVAAAPDPATTFSGMAPGTKILGIRYTQSTDGGTGADEPAPGALAEAIDQAVDAGADVILVVVPTSRTSRALDASVRDAVARGVVVVSPAVADRPGTLSYPTSLPGVIGVGAHNQAGAPVQGEAGDHLWIAAPGEGLVSTAAGARGRIGQRWDVDDPAYAAAYVAGAAVLIHAYRPSSTPAQVRDRLAATANRPPSGKRDPRLGWGVLDVRAAVTAELPGATASGRPAEVAAPAVVVAAGPADPPARQRLPGLLALLGLFGAVLSMLTVTVIRRGRARGWRP</sequence>
<feature type="domain" description="Peptidase S8/S53" evidence="8">
    <location>
        <begin position="85"/>
        <end position="310"/>
    </location>
</feature>
<evidence type="ECO:0000256" key="7">
    <source>
        <dbReference type="SAM" id="SignalP"/>
    </source>
</evidence>